<dbReference type="PANTHER" id="PTHR45984">
    <property type="entry name" value="RNA (RNA) POLYMERASE II ASSOCIATED PROTEIN HOMOLOG"/>
    <property type="match status" value="1"/>
</dbReference>
<dbReference type="AlphaFoldDB" id="A0A0G4HYC1"/>
<dbReference type="Gene3D" id="1.25.40.10">
    <property type="entry name" value="Tetratricopeptide repeat domain"/>
    <property type="match status" value="1"/>
</dbReference>
<dbReference type="GO" id="GO:0005829">
    <property type="term" value="C:cytosol"/>
    <property type="evidence" value="ECO:0007669"/>
    <property type="project" value="TreeGrafter"/>
</dbReference>
<evidence type="ECO:0000256" key="2">
    <source>
        <dbReference type="ARBA" id="ARBA00022490"/>
    </source>
</evidence>
<dbReference type="GO" id="GO:0031072">
    <property type="term" value="F:heat shock protein binding"/>
    <property type="evidence" value="ECO:0007669"/>
    <property type="project" value="TreeGrafter"/>
</dbReference>
<dbReference type="SUPFAM" id="SSF48452">
    <property type="entry name" value="TPR-like"/>
    <property type="match status" value="1"/>
</dbReference>
<evidence type="ECO:0000256" key="3">
    <source>
        <dbReference type="ARBA" id="ARBA00022723"/>
    </source>
</evidence>
<dbReference type="Pfam" id="PF01753">
    <property type="entry name" value="zf-MYND"/>
    <property type="match status" value="1"/>
</dbReference>
<reference evidence="10" key="1">
    <citation type="submission" date="2014-11" db="EMBL/GenBank/DDBJ databases">
        <authorList>
            <person name="Otto D Thomas"/>
            <person name="Naeem Raeece"/>
        </authorList>
    </citation>
    <scope>NUCLEOTIDE SEQUENCE</scope>
</reference>
<proteinExistence type="predicted"/>
<dbReference type="InterPro" id="IPR051982">
    <property type="entry name" value="CiliaryAsmbly_MitoImport"/>
</dbReference>
<gene>
    <name evidence="10" type="ORF">Cvel_9458</name>
</gene>
<dbReference type="InterPro" id="IPR002893">
    <property type="entry name" value="Znf_MYND"/>
</dbReference>
<organism evidence="10">
    <name type="scientific">Chromera velia CCMP2878</name>
    <dbReference type="NCBI Taxonomy" id="1169474"/>
    <lineage>
        <taxon>Eukaryota</taxon>
        <taxon>Sar</taxon>
        <taxon>Alveolata</taxon>
        <taxon>Colpodellida</taxon>
        <taxon>Chromeraceae</taxon>
        <taxon>Chromera</taxon>
    </lineage>
</organism>
<comment type="subcellular location">
    <subcellularLocation>
        <location evidence="1">Cytoplasm</location>
    </subcellularLocation>
</comment>
<dbReference type="SUPFAM" id="SSF144232">
    <property type="entry name" value="HIT/MYND zinc finger-like"/>
    <property type="match status" value="1"/>
</dbReference>
<evidence type="ECO:0000256" key="5">
    <source>
        <dbReference type="ARBA" id="ARBA00022771"/>
    </source>
</evidence>
<dbReference type="Gene3D" id="6.10.140.2220">
    <property type="match status" value="1"/>
</dbReference>
<name>A0A0G4HYC1_9ALVE</name>
<dbReference type="GO" id="GO:0006626">
    <property type="term" value="P:protein targeting to mitochondrion"/>
    <property type="evidence" value="ECO:0007669"/>
    <property type="project" value="TreeGrafter"/>
</dbReference>
<dbReference type="PhylomeDB" id="A0A0G4HYC1"/>
<dbReference type="PANTHER" id="PTHR45984:SF1">
    <property type="entry name" value="SPAG1 AXONEMAL DYNEIN ASSEMBLY FACTOR"/>
    <property type="match status" value="1"/>
</dbReference>
<keyword evidence="3" id="KW-0479">Metal-binding</keyword>
<dbReference type="GO" id="GO:0008270">
    <property type="term" value="F:zinc ion binding"/>
    <property type="evidence" value="ECO:0007669"/>
    <property type="project" value="UniProtKB-KW"/>
</dbReference>
<feature type="domain" description="MYND-type" evidence="9">
    <location>
        <begin position="632"/>
        <end position="680"/>
    </location>
</feature>
<evidence type="ECO:0000256" key="7">
    <source>
        <dbReference type="ARBA" id="ARBA00022833"/>
    </source>
</evidence>
<keyword evidence="4" id="KW-0677">Repeat</keyword>
<dbReference type="EMBL" id="CDMZ01004364">
    <property type="protein sequence ID" value="CEM49530.1"/>
    <property type="molecule type" value="Genomic_DNA"/>
</dbReference>
<keyword evidence="6" id="KW-0802">TPR repeat</keyword>
<protein>
    <recommendedName>
        <fullName evidence="9">MYND-type domain-containing protein</fullName>
    </recommendedName>
</protein>
<evidence type="ECO:0000256" key="8">
    <source>
        <dbReference type="PROSITE-ProRule" id="PRU00134"/>
    </source>
</evidence>
<evidence type="ECO:0000256" key="6">
    <source>
        <dbReference type="ARBA" id="ARBA00022803"/>
    </source>
</evidence>
<accession>A0A0G4HYC1</accession>
<evidence type="ECO:0000256" key="1">
    <source>
        <dbReference type="ARBA" id="ARBA00004496"/>
    </source>
</evidence>
<dbReference type="GO" id="GO:0005739">
    <property type="term" value="C:mitochondrion"/>
    <property type="evidence" value="ECO:0007669"/>
    <property type="project" value="TreeGrafter"/>
</dbReference>
<keyword evidence="7" id="KW-0862">Zinc</keyword>
<keyword evidence="2" id="KW-0963">Cytoplasm</keyword>
<evidence type="ECO:0000313" key="10">
    <source>
        <dbReference type="EMBL" id="CEM49530.1"/>
    </source>
</evidence>
<evidence type="ECO:0000259" key="9">
    <source>
        <dbReference type="PROSITE" id="PS50865"/>
    </source>
</evidence>
<sequence>MWSDTRDCWGLSKTERTGLERGQFCFIGKKGAALPTDVRRWFQKCQGQDSFAACPVSIQTEPDRESESRKTRAAELFERVTAIKEAGNKALRDGNFEGAESEYSSGLEQLGGICFTEVRGPHIKKHSHLQRDLCSNRAAVRLKVGNWQGCVDDCNRALKEDCDHVKSLFRCARANKEMGMVSEARVKARGAALLWDSQRDGSQKEVQALLKSLDDRCGNAIPTVVEDTIHPYAMTPEEHSCFRALEALRYSPDAHASSVPLRVRLMRSCKPDMYAAAESLVGKFFPFRKRADSFSLARLVIRETDGLKEVFSLLLSDDLGKIDCALQLLRAFDLLTPLFLGSTLKCLQDASLEAGGLLTAVLRLLASEHDVQKDVAAEVIARTNLPLQQWRLMNEQNGLPSLVGGLRGPGVGPGKTVKNSISLIRNACLDSKVCEFLIPRLAEHGLVDALLGLLDQDWLFADRESDALLVVLTELLLEVQQHVDISRELVENSARIEKAQQRTNGEKGRIKLSGLESIRPLSDLEKARLKCGRIVRLRDMTDPALRCFNNRFADIQEKQRDGKFKVLVRETEKVRRDACVETRGDEKGPPVLVLPFENLVGNCLCPHIPETKERAEWVQKHLAWIRGATCSNPECSESPSVTRVDDDWLKNLKKCKKCLNAQYCSTDCQKAHWKAHKLECALLHAWKESSFSDSVQS</sequence>
<dbReference type="VEuPathDB" id="CryptoDB:Cvel_9458"/>
<dbReference type="InterPro" id="IPR011990">
    <property type="entry name" value="TPR-like_helical_dom_sf"/>
</dbReference>
<dbReference type="PROSITE" id="PS50865">
    <property type="entry name" value="ZF_MYND_2"/>
    <property type="match status" value="1"/>
</dbReference>
<evidence type="ECO:0000256" key="4">
    <source>
        <dbReference type="ARBA" id="ARBA00022737"/>
    </source>
</evidence>
<keyword evidence="5 8" id="KW-0863">Zinc-finger</keyword>